<dbReference type="NCBIfam" id="TIGR04183">
    <property type="entry name" value="Por_Secre_tail"/>
    <property type="match status" value="1"/>
</dbReference>
<dbReference type="InterPro" id="IPR026444">
    <property type="entry name" value="Secre_tail"/>
</dbReference>
<organism evidence="4 5">
    <name type="scientific">Chryseobacterium geocarposphaerae</name>
    <dbReference type="NCBI Taxonomy" id="1416776"/>
    <lineage>
        <taxon>Bacteria</taxon>
        <taxon>Pseudomonadati</taxon>
        <taxon>Bacteroidota</taxon>
        <taxon>Flavobacteriia</taxon>
        <taxon>Flavobacteriales</taxon>
        <taxon>Weeksellaceae</taxon>
        <taxon>Chryseobacterium group</taxon>
        <taxon>Chryseobacterium</taxon>
    </lineage>
</organism>
<dbReference type="EMBL" id="JAVDQS010000007">
    <property type="protein sequence ID" value="MDR6405723.1"/>
    <property type="molecule type" value="Genomic_DNA"/>
</dbReference>
<accession>A0ABU1LG71</accession>
<evidence type="ECO:0000259" key="3">
    <source>
        <dbReference type="Pfam" id="PF18962"/>
    </source>
</evidence>
<sequence>MKTLYLLCLALGSSAFAQQTITFNGCHNVFDNQNFVFSKTGVDAYNKNIYITTPVDGQSCSGLGTCEFKIQWNNALSRWEFLADEGYGTFANPNLIYYNSTGNNNFLPNPPSITFGTWVENTTFTQTAGGCGGNLTSANSTMTGDVHSGSLAVSDVKGDSKIQIFPNPVADMIRISGIDNGQSVQIYNMAGQLVKSEAFDQKINVSQLTSGVYLLKINTKNFQTHEFKFVKK</sequence>
<gene>
    <name evidence="4" type="ORF">J2781_002657</name>
</gene>
<dbReference type="Proteomes" id="UP001184853">
    <property type="component" value="Unassembled WGS sequence"/>
</dbReference>
<dbReference type="Pfam" id="PF18962">
    <property type="entry name" value="Por_Secre_tail"/>
    <property type="match status" value="1"/>
</dbReference>
<keyword evidence="5" id="KW-1185">Reference proteome</keyword>
<name>A0ABU1LG71_9FLAO</name>
<keyword evidence="1 2" id="KW-0732">Signal</keyword>
<feature type="signal peptide" evidence="2">
    <location>
        <begin position="1"/>
        <end position="17"/>
    </location>
</feature>
<evidence type="ECO:0000313" key="5">
    <source>
        <dbReference type="Proteomes" id="UP001184853"/>
    </source>
</evidence>
<evidence type="ECO:0000313" key="4">
    <source>
        <dbReference type="EMBL" id="MDR6405723.1"/>
    </source>
</evidence>
<protein>
    <recommendedName>
        <fullName evidence="3">Secretion system C-terminal sorting domain-containing protein</fullName>
    </recommendedName>
</protein>
<feature type="domain" description="Secretion system C-terminal sorting" evidence="3">
    <location>
        <begin position="164"/>
        <end position="225"/>
    </location>
</feature>
<proteinExistence type="predicted"/>
<feature type="chain" id="PRO_5045215515" description="Secretion system C-terminal sorting domain-containing protein" evidence="2">
    <location>
        <begin position="18"/>
        <end position="232"/>
    </location>
</feature>
<evidence type="ECO:0000256" key="1">
    <source>
        <dbReference type="ARBA" id="ARBA00022729"/>
    </source>
</evidence>
<evidence type="ECO:0000256" key="2">
    <source>
        <dbReference type="SAM" id="SignalP"/>
    </source>
</evidence>
<reference evidence="4 5" key="1">
    <citation type="submission" date="2023-07" db="EMBL/GenBank/DDBJ databases">
        <title>Sorghum-associated microbial communities from plants grown in Nebraska, USA.</title>
        <authorList>
            <person name="Schachtman D."/>
        </authorList>
    </citation>
    <scope>NUCLEOTIDE SEQUENCE [LARGE SCALE GENOMIC DNA]</scope>
    <source>
        <strain evidence="4 5">DS1709</strain>
    </source>
</reference>
<comment type="caution">
    <text evidence="4">The sequence shown here is derived from an EMBL/GenBank/DDBJ whole genome shotgun (WGS) entry which is preliminary data.</text>
</comment>
<dbReference type="RefSeq" id="WP_115979641.1">
    <property type="nucleotide sequence ID" value="NZ_JAVDQS010000007.1"/>
</dbReference>